<accession>A0A8S9LAP1</accession>
<evidence type="ECO:0000313" key="1">
    <source>
        <dbReference type="EMBL" id="KAF2605220.1"/>
    </source>
</evidence>
<comment type="caution">
    <text evidence="1">The sequence shown here is derived from an EMBL/GenBank/DDBJ whole genome shotgun (WGS) entry which is preliminary data.</text>
</comment>
<name>A0A8S9LAP1_BRACR</name>
<reference evidence="1" key="1">
    <citation type="submission" date="2019-12" db="EMBL/GenBank/DDBJ databases">
        <title>Genome sequencing and annotation of Brassica cretica.</title>
        <authorList>
            <person name="Studholme D.J."/>
            <person name="Sarris P.F."/>
        </authorList>
    </citation>
    <scope>NUCLEOTIDE SEQUENCE</scope>
    <source>
        <strain evidence="1">PFS-102/07</strain>
        <tissue evidence="1">Leaf</tissue>
    </source>
</reference>
<dbReference type="AlphaFoldDB" id="A0A8S9LAP1"/>
<proteinExistence type="predicted"/>
<dbReference type="EMBL" id="QGKY02000094">
    <property type="protein sequence ID" value="KAF2605220.1"/>
    <property type="molecule type" value="Genomic_DNA"/>
</dbReference>
<organism evidence="1">
    <name type="scientific">Brassica cretica</name>
    <name type="common">Mustard</name>
    <dbReference type="NCBI Taxonomy" id="69181"/>
    <lineage>
        <taxon>Eukaryota</taxon>
        <taxon>Viridiplantae</taxon>
        <taxon>Streptophyta</taxon>
        <taxon>Embryophyta</taxon>
        <taxon>Tracheophyta</taxon>
        <taxon>Spermatophyta</taxon>
        <taxon>Magnoliopsida</taxon>
        <taxon>eudicotyledons</taxon>
        <taxon>Gunneridae</taxon>
        <taxon>Pentapetalae</taxon>
        <taxon>rosids</taxon>
        <taxon>malvids</taxon>
        <taxon>Brassicales</taxon>
        <taxon>Brassicaceae</taxon>
        <taxon>Brassiceae</taxon>
        <taxon>Brassica</taxon>
    </lineage>
</organism>
<gene>
    <name evidence="1" type="ORF">F2Q70_00026882</name>
</gene>
<sequence>MRCSCLSKGDATWLMHEWAWDQMVQLGLSVSQGMGHSWKCDTLENGMGKCVIKPRSYSTRYLMLWRYLVIGNVMRDVTDVPYGNAYGMSSLGNMANPLRKSNLGIE</sequence>
<protein>
    <submittedName>
        <fullName evidence="1">Uncharacterized protein</fullName>
    </submittedName>
</protein>